<dbReference type="Proteomes" id="UP001627154">
    <property type="component" value="Unassembled WGS sequence"/>
</dbReference>
<name>A0ABD2WBH8_9HYME</name>
<comment type="subcellular location">
    <subcellularLocation>
        <location evidence="1">Membrane</location>
        <topology evidence="1">Multi-pass membrane protein</topology>
    </subcellularLocation>
</comment>
<evidence type="ECO:0000256" key="8">
    <source>
        <dbReference type="SAM" id="Phobius"/>
    </source>
</evidence>
<evidence type="ECO:0000256" key="6">
    <source>
        <dbReference type="ARBA" id="ARBA00023136"/>
    </source>
</evidence>
<feature type="transmembrane region" description="Helical" evidence="8">
    <location>
        <begin position="285"/>
        <end position="303"/>
    </location>
</feature>
<keyword evidence="7" id="KW-0325">Glycoprotein</keyword>
<sequence length="578" mass="63249">MSEDEDTTILLKSNNKVALNNAVVKLPIKEYEYIPPKKIRKPIPKHTENLTPLVSENQNVLVSIVAVAAGIAFGYDMGIGKQLAPIVKNNFALDCEEENIIVNVWFIGCLLGALFGGFVIDVCGRRWTMICSLVFLSFGSMLSALANHYALFLAARIICGYSGTVSAMAHCIYMSEVSNSTKRGCNITLHQVGSAAGLLLSVIAAASKTLDNQWRSVIGATSVVALITCFTIIIFLQRSPSFMLLKRVANVPRVPVKNSWCYVFETIIVMMIMLALRQGTGRQQVLYYAPRLFALLGICSNITKVTSMIALGIVRVFSTILCLIVVEKCGRRTALITSATICMTSISFLSLLATLDKGEELLNFPNEPCSFLPPSNFGTEYMIKMKSISPTGSPPPYPLLPTPLAMAIPNTETWTQVKSSCETQNIITSDGLNGGLKILAVITLLVFESAYALGIGPVPLLTLSEVFPAAYRGRCVGFSVVLMWIVHITLSESIGSMTRAMTLPGTYLFYSFMCLIAIIYVFLLYPETKGKSLNRVAQELRKTPLATRICNNMKSLPSICHIEWIIRLGDKANLSTPI</sequence>
<dbReference type="SUPFAM" id="SSF103473">
    <property type="entry name" value="MFS general substrate transporter"/>
    <property type="match status" value="1"/>
</dbReference>
<dbReference type="InterPro" id="IPR005828">
    <property type="entry name" value="MFS_sugar_transport-like"/>
</dbReference>
<protein>
    <recommendedName>
        <fullName evidence="9">Major facilitator superfamily (MFS) profile domain-containing protein</fullName>
    </recommendedName>
</protein>
<evidence type="ECO:0000256" key="4">
    <source>
        <dbReference type="ARBA" id="ARBA00022692"/>
    </source>
</evidence>
<dbReference type="AlphaFoldDB" id="A0ABD2WBH8"/>
<dbReference type="InterPro" id="IPR003663">
    <property type="entry name" value="Sugar/inositol_transpt"/>
</dbReference>
<dbReference type="Pfam" id="PF00083">
    <property type="entry name" value="Sugar_tr"/>
    <property type="match status" value="3"/>
</dbReference>
<keyword evidence="4 8" id="KW-0812">Transmembrane</keyword>
<comment type="similarity">
    <text evidence="2">Belongs to the major facilitator superfamily. Sugar transporter (TC 2.A.1.1) family. Glucose transporter subfamily.</text>
</comment>
<feature type="transmembrane region" description="Helical" evidence="8">
    <location>
        <begin position="507"/>
        <end position="525"/>
    </location>
</feature>
<evidence type="ECO:0000256" key="5">
    <source>
        <dbReference type="ARBA" id="ARBA00022989"/>
    </source>
</evidence>
<feature type="transmembrane region" description="Helical" evidence="8">
    <location>
        <begin position="475"/>
        <end position="495"/>
    </location>
</feature>
<evidence type="ECO:0000313" key="10">
    <source>
        <dbReference type="EMBL" id="KAL3390445.1"/>
    </source>
</evidence>
<feature type="transmembrane region" description="Helical" evidence="8">
    <location>
        <begin position="153"/>
        <end position="175"/>
    </location>
</feature>
<dbReference type="InterPro" id="IPR050820">
    <property type="entry name" value="MFS_Sugar_Transporter"/>
</dbReference>
<organism evidence="10 11">
    <name type="scientific">Trichogramma kaykai</name>
    <dbReference type="NCBI Taxonomy" id="54128"/>
    <lineage>
        <taxon>Eukaryota</taxon>
        <taxon>Metazoa</taxon>
        <taxon>Ecdysozoa</taxon>
        <taxon>Arthropoda</taxon>
        <taxon>Hexapoda</taxon>
        <taxon>Insecta</taxon>
        <taxon>Pterygota</taxon>
        <taxon>Neoptera</taxon>
        <taxon>Endopterygota</taxon>
        <taxon>Hymenoptera</taxon>
        <taxon>Apocrita</taxon>
        <taxon>Proctotrupomorpha</taxon>
        <taxon>Chalcidoidea</taxon>
        <taxon>Trichogrammatidae</taxon>
        <taxon>Trichogramma</taxon>
    </lineage>
</organism>
<feature type="domain" description="Major facilitator superfamily (MFS) profile" evidence="9">
    <location>
        <begin position="62"/>
        <end position="529"/>
    </location>
</feature>
<dbReference type="PRINTS" id="PR00171">
    <property type="entry name" value="SUGRTRNSPORT"/>
</dbReference>
<keyword evidence="5 8" id="KW-1133">Transmembrane helix</keyword>
<feature type="transmembrane region" description="Helical" evidence="8">
    <location>
        <begin position="333"/>
        <end position="355"/>
    </location>
</feature>
<evidence type="ECO:0000256" key="7">
    <source>
        <dbReference type="ARBA" id="ARBA00023180"/>
    </source>
</evidence>
<dbReference type="GO" id="GO:0016020">
    <property type="term" value="C:membrane"/>
    <property type="evidence" value="ECO:0007669"/>
    <property type="project" value="UniProtKB-SubCell"/>
</dbReference>
<evidence type="ECO:0000256" key="3">
    <source>
        <dbReference type="ARBA" id="ARBA00022448"/>
    </source>
</evidence>
<feature type="transmembrane region" description="Helical" evidence="8">
    <location>
        <begin position="257"/>
        <end position="276"/>
    </location>
</feature>
<dbReference type="PANTHER" id="PTHR48023">
    <property type="entry name" value="D-XYLOSE-PROTON SYMPORTER-LIKE 2"/>
    <property type="match status" value="1"/>
</dbReference>
<keyword evidence="11" id="KW-1185">Reference proteome</keyword>
<evidence type="ECO:0000259" key="9">
    <source>
        <dbReference type="PROSITE" id="PS50850"/>
    </source>
</evidence>
<reference evidence="10 11" key="1">
    <citation type="journal article" date="2024" name="bioRxiv">
        <title>A reference genome for Trichogramma kaykai: A tiny desert-dwelling parasitoid wasp with competing sex-ratio distorters.</title>
        <authorList>
            <person name="Culotta J."/>
            <person name="Lindsey A.R."/>
        </authorList>
    </citation>
    <scope>NUCLEOTIDE SEQUENCE [LARGE SCALE GENOMIC DNA]</scope>
    <source>
        <strain evidence="10 11">KSX58</strain>
    </source>
</reference>
<proteinExistence type="inferred from homology"/>
<dbReference type="PANTHER" id="PTHR48023:SF4">
    <property type="entry name" value="D-XYLOSE-PROTON SYMPORTER-LIKE 2"/>
    <property type="match status" value="1"/>
</dbReference>
<dbReference type="InterPro" id="IPR036259">
    <property type="entry name" value="MFS_trans_sf"/>
</dbReference>
<comment type="caution">
    <text evidence="10">The sequence shown here is derived from an EMBL/GenBank/DDBJ whole genome shotgun (WGS) entry which is preliminary data.</text>
</comment>
<evidence type="ECO:0000256" key="2">
    <source>
        <dbReference type="ARBA" id="ARBA00007004"/>
    </source>
</evidence>
<feature type="transmembrane region" description="Helical" evidence="8">
    <location>
        <begin position="100"/>
        <end position="120"/>
    </location>
</feature>
<gene>
    <name evidence="10" type="ORF">TKK_014607</name>
</gene>
<evidence type="ECO:0000313" key="11">
    <source>
        <dbReference type="Proteomes" id="UP001627154"/>
    </source>
</evidence>
<feature type="transmembrane region" description="Helical" evidence="8">
    <location>
        <begin position="187"/>
        <end position="205"/>
    </location>
</feature>
<keyword evidence="6 8" id="KW-0472">Membrane</keyword>
<feature type="transmembrane region" description="Helical" evidence="8">
    <location>
        <begin position="438"/>
        <end position="463"/>
    </location>
</feature>
<keyword evidence="3" id="KW-0813">Transport</keyword>
<feature type="transmembrane region" description="Helical" evidence="8">
    <location>
        <begin position="217"/>
        <end position="237"/>
    </location>
</feature>
<dbReference type="PROSITE" id="PS50850">
    <property type="entry name" value="MFS"/>
    <property type="match status" value="1"/>
</dbReference>
<dbReference type="EMBL" id="JBJJXI010000117">
    <property type="protein sequence ID" value="KAL3390445.1"/>
    <property type="molecule type" value="Genomic_DNA"/>
</dbReference>
<feature type="transmembrane region" description="Helical" evidence="8">
    <location>
        <begin position="60"/>
        <end position="79"/>
    </location>
</feature>
<dbReference type="Gene3D" id="1.20.1250.20">
    <property type="entry name" value="MFS general substrate transporter like domains"/>
    <property type="match status" value="3"/>
</dbReference>
<accession>A0ABD2WBH8</accession>
<feature type="transmembrane region" description="Helical" evidence="8">
    <location>
        <begin position="126"/>
        <end position="146"/>
    </location>
</feature>
<dbReference type="InterPro" id="IPR020846">
    <property type="entry name" value="MFS_dom"/>
</dbReference>
<evidence type="ECO:0000256" key="1">
    <source>
        <dbReference type="ARBA" id="ARBA00004141"/>
    </source>
</evidence>